<dbReference type="EMBL" id="CAMXCT020002380">
    <property type="protein sequence ID" value="CAL1151129.1"/>
    <property type="molecule type" value="Genomic_DNA"/>
</dbReference>
<evidence type="ECO:0000256" key="5">
    <source>
        <dbReference type="ARBA" id="ARBA00022741"/>
    </source>
</evidence>
<dbReference type="InterPro" id="IPR011604">
    <property type="entry name" value="PDDEXK-like_dom_sf"/>
</dbReference>
<dbReference type="GO" id="GO:0003677">
    <property type="term" value="F:DNA binding"/>
    <property type="evidence" value="ECO:0007669"/>
    <property type="project" value="UniProtKB-KW"/>
</dbReference>
<dbReference type="GO" id="GO:0000725">
    <property type="term" value="P:recombinational repair"/>
    <property type="evidence" value="ECO:0007669"/>
    <property type="project" value="TreeGrafter"/>
</dbReference>
<dbReference type="SUPFAM" id="SSF81301">
    <property type="entry name" value="Nucleotidyltransferase"/>
    <property type="match status" value="1"/>
</dbReference>
<dbReference type="CDD" id="cd05398">
    <property type="entry name" value="NT_ClassII-CCAase"/>
    <property type="match status" value="1"/>
</dbReference>
<keyword evidence="6" id="KW-0227">DNA damage</keyword>
<keyword evidence="20" id="KW-0812">Transmembrane</keyword>
<evidence type="ECO:0000256" key="7">
    <source>
        <dbReference type="ARBA" id="ARBA00022801"/>
    </source>
</evidence>
<dbReference type="PROSITE" id="PS51217">
    <property type="entry name" value="UVRD_HELICASE_CTER"/>
    <property type="match status" value="2"/>
</dbReference>
<dbReference type="EC" id="5.6.2.4" evidence="15"/>
<dbReference type="InterPro" id="IPR000212">
    <property type="entry name" value="DNA_helicase_UvrD/REP"/>
</dbReference>
<dbReference type="Gene3D" id="3.90.320.10">
    <property type="match status" value="2"/>
</dbReference>
<keyword evidence="5 17" id="KW-0547">Nucleotide-binding</keyword>
<dbReference type="SUPFAM" id="SSF81891">
    <property type="entry name" value="Poly A polymerase C-terminal region-like"/>
    <property type="match status" value="1"/>
</dbReference>
<keyword evidence="12" id="KW-0234">DNA repair</keyword>
<keyword evidence="3 18" id="KW-0808">Transferase</keyword>
<dbReference type="Pfam" id="PF12627">
    <property type="entry name" value="PolyA_pol_RNAbd"/>
    <property type="match status" value="1"/>
</dbReference>
<keyword evidence="7 17" id="KW-0378">Hydrolase</keyword>
<evidence type="ECO:0000256" key="3">
    <source>
        <dbReference type="ARBA" id="ARBA00022679"/>
    </source>
</evidence>
<dbReference type="Pfam" id="PF00580">
    <property type="entry name" value="UvrD-helicase"/>
    <property type="match status" value="1"/>
</dbReference>
<accession>A0A9P1CSY9</accession>
<keyword evidence="18" id="KW-0694">RNA-binding</keyword>
<sequence>MAPPETPIAPLTVVEGPPAERLAALRKLACHARAGAAQPARSDVWWLASSPAAASAVREAIVGDKPSGVLDPAVLTVRQAAERLMVNSRRLRLGPAARRALVGEIADRARHRDALGPLESLVETPGMASYLASRFRALRREGVGPQQAGATLRRADGERVGPVLARLYRDYLAALDRYELLDDEGVVLEATTRVNDGSLALRHLLIDLPLGAAPIDAAFVRSLARAAKNVTIAACDASAEAATAPWRQFVGPSTKNFERVGAGDPSPSLPAGLQTIRVGLFDETAPPSSEASGVAVVAGESKQDTARRVARRVKRLLVQEPAKANDVVIAAPRLEAAAPRYAEALAEVGVPVTVDSAPRLGEAPLVSAAIDLLTVAETDWRFDDLLRLIGRTDLRALSAASPAPRFASIRAGAEWFVRAVKAPSGARYLRQHAEQLAGRETADRSDTVRRLRDAAFAATSAFDRLHNAIDALPKTATPLGWVDAVDVALQRLGRAGFSGSPDAADRRAADALEEAAAALESLARWRGREPAELDLRGFLALLRGWSASLRLPRETSAAPGVRIVGVETAVGLPCRHLYVVGADEASFASASGEAEHAMLPFKELVSRPSESLTLAYAALDEKAQPLSPSPLVADVERRFTPGATQVEDDPLHAGLDTDRPPASQRDWRLQASLHASTGHSETLSDYGAKHGRALLEGLVAVDARARGETFGPWEGVLEGGGANETLGERFGADHLWSASQLELMASCPFKFFATHLLRLSPAEGLALDTDPRRRGSLVHDALAACHATIAAELPAGERVGDLPSDELTRRLTEAINRLADSGRLPSHEAALAKIEARQASQWAEAYAGQQHAFESDTRWRETPLRPQLLEARFGPASGDGSGDDPASTDEPFELKLPGGEVLRLTGRIDRVDAAPIGDETLFAIVDYKTAKRVVAKADDFQAGRQLQPILYALAAQQLFFDGAATPVAAGYWGVREQGFIAPKKLRLATVEDGVVEPTAEWLDAVEAARRHAQELVAEVRGGQFPMSNPDEDCGKSCDFAKICRVGQARSLGKLPAATFVLTERYLSHLDPDGGDTAPAELDEVVAITFTDAAAREMRDRIRSKCRERIEQADGDRADFWRGLLRRIEAARVSTIHAFASGLIREHAVELGVDPGFTVLDPADAAVLKSEAVDAELRDRLTPKDGSIDERLVVAAAELDLRALRAAVRELADRADHPDFGAWRKRTPDDAVDAWRAFYRQRIAPRYAAELLEDEAIDELLRLIPQATPQKPGFAERLADLAVELRGLPEDDDPDAALKRLQPLLAFRLPEGGNACGDKDWPTADDKKRFVALLKTLRTRLEKQRRAGDPESMRHAAELSGLVHELAAGAAKRGRELKRLRGVLDHDDLLVEAHRLLTDPALADARSRVADRARIILVDEFQDTDRLQSSLVQAIAAEKQSDDGGRLFFVGDFKQSIYRFRGAEPEVFRDLQDATPERGQLTLSQNFRSTPAVLDFVNAAFAPLFGERYTPLRAARRDLVEAPAVEARSIASRLRELIDGGEPVVGEGDRLRPARPGDVALLFRALSDVALYEDALREAGLDYYLVGGQAFYAQQEVYDVVNLLRAVTSECDDVALAGALRSPVFGLPDEALFWLARNASLNTGLLARQFVDEMPASMRSACVRARDTLRSLREAKDRVSASELLRMAWDATAYDATLCAEFLGERKLANLEKLHEQAREADASGSGLPGLVARLTEFLGQPLKEALAATNSLDASVVRLMTVHASKGLEFPIVVLPDLNRKPRLQRTQAAFDPELGPLVRPADTPGGDKAPPTGVDLYDAAERYAEADEQVRLFYVACTRAADKLILSSCLDPAEKLDGVWLQRLAETFDLATGDPLNGPRERRLMRVVPPPAPVLQPKSKTRRSLGKALEAVSTNAAAREPALVAPIVVAPDEVTDFSVSRLSGRLHRAEDAEPFPRPDPDTEAGQVDPRRLGTLVHAVIERLSLQPDRSEIEDWVATLTPRHLRRMPAEGAAEANKLVRAFVATPTWQAMREARRMEREVEFVLRWAPGGVEPATLRGYLDAVYQDASGDWHVVDYKTNQTTAAGVPKLAKQYELQMMVYAHAVEASLGVRPESLSLLFLKPGVEHAIAWDDETRQRSVETINAAINEARSATLGGCHALWAGGCVRDQLLGKTPKDYDVATDATPDRVREVFGKRRTIAVGAAFGVITVLGSKRSGPIEVATFRSDGGYSDGRRPDAVRFTTAEEDASRRDFTINGLFYDPVEDEVIDYVGGRDDLEAQVVRAIGVADERFAEDRLRMLRAVRFAAALGFRLDGDTADAIRRHADAIGQVSPERIGAEVKRMLTESDPPRALRLLEETGLLRSVLPPLAEADETLLRAACDRLGKLSGPSPSLGLAATVLDAVDDAGARALCRGLKWTNKEGDLAGWLVANAAALDGADTRPWSEVQPLLAAEGGAELVRLRRAIRSDDEAQRFCDERVGWPAERLDPPPLVVGADLIAAGLKPGPRFAGRRLFSALASSHRDRLASPDQAWSGLWRRASIAAPWTRAASPPTIPVSPPRNVLAQEAPLESLLFAAAEPNFDAGYLIALLSRVAHTTCGATLLGGLIYLRFVLAPSAAGADDRDEKLFASRRKSWAACVAVCTLLLLVSGFYNFFTFNAAYGNLPKLYHPLFGVKFLLALAVMFIAAFLAGKRKVAERMRGKLKFWLNVAIVLALAVFVLGAMLRSFRDLPDARVAAPQVDEAPAFDDSLIETLE</sequence>
<evidence type="ECO:0000313" key="24">
    <source>
        <dbReference type="EMBL" id="CAL1151129.1"/>
    </source>
</evidence>
<keyword evidence="20" id="KW-1133">Transmembrane helix</keyword>
<keyword evidence="10 17" id="KW-0067">ATP-binding</keyword>
<evidence type="ECO:0000256" key="12">
    <source>
        <dbReference type="ARBA" id="ARBA00023204"/>
    </source>
</evidence>
<comment type="caution">
    <text evidence="17">Lacks conserved residue(s) required for the propagation of feature annotation.</text>
</comment>
<dbReference type="GO" id="GO:0043138">
    <property type="term" value="F:3'-5' DNA helicase activity"/>
    <property type="evidence" value="ECO:0007669"/>
    <property type="project" value="UniProtKB-EC"/>
</dbReference>
<gene>
    <name evidence="23" type="ORF">C1SCF055_LOCUS24100</name>
</gene>
<dbReference type="GO" id="GO:0004527">
    <property type="term" value="F:exonuclease activity"/>
    <property type="evidence" value="ECO:0007669"/>
    <property type="project" value="UniProtKB-KW"/>
</dbReference>
<dbReference type="InterPro" id="IPR011335">
    <property type="entry name" value="Restrct_endonuc-II-like"/>
</dbReference>
<keyword evidence="4" id="KW-0540">Nuclease</keyword>
<evidence type="ECO:0000256" key="10">
    <source>
        <dbReference type="ARBA" id="ARBA00022840"/>
    </source>
</evidence>
<dbReference type="InterPro" id="IPR038726">
    <property type="entry name" value="PDDEXK_AddAB-type"/>
</dbReference>
<dbReference type="InterPro" id="IPR027417">
    <property type="entry name" value="P-loop_NTPase"/>
</dbReference>
<dbReference type="PANTHER" id="PTHR11070:SF2">
    <property type="entry name" value="ATP-DEPENDENT DNA HELICASE SRS2"/>
    <property type="match status" value="1"/>
</dbReference>
<feature type="region of interest" description="Disordered" evidence="19">
    <location>
        <begin position="642"/>
        <end position="662"/>
    </location>
</feature>
<dbReference type="GO" id="GO:0005524">
    <property type="term" value="F:ATP binding"/>
    <property type="evidence" value="ECO:0007669"/>
    <property type="project" value="UniProtKB-UniRule"/>
</dbReference>
<evidence type="ECO:0000259" key="21">
    <source>
        <dbReference type="PROSITE" id="PS51198"/>
    </source>
</evidence>
<dbReference type="PANTHER" id="PTHR11070">
    <property type="entry name" value="UVRD / RECB / PCRA DNA HELICASE FAMILY MEMBER"/>
    <property type="match status" value="1"/>
</dbReference>
<evidence type="ECO:0000256" key="18">
    <source>
        <dbReference type="RuleBase" id="RU003953"/>
    </source>
</evidence>
<dbReference type="InterPro" id="IPR013986">
    <property type="entry name" value="DExx_box_DNA_helicase_dom_sf"/>
</dbReference>
<feature type="transmembrane region" description="Helical" evidence="20">
    <location>
        <begin position="2637"/>
        <end position="2658"/>
    </location>
</feature>
<keyword evidence="13" id="KW-0413">Isomerase</keyword>
<keyword evidence="20" id="KW-0472">Membrane</keyword>
<comment type="similarity">
    <text evidence="2">Belongs to the helicase family. UvrD subfamily.</text>
</comment>
<evidence type="ECO:0000313" key="25">
    <source>
        <dbReference type="Proteomes" id="UP001152797"/>
    </source>
</evidence>
<comment type="catalytic activity">
    <reaction evidence="14">
        <text>Couples ATP hydrolysis with the unwinding of duplex DNA by translocating in the 3'-5' direction.</text>
        <dbReference type="EC" id="5.6.2.4"/>
    </reaction>
</comment>
<protein>
    <recommendedName>
        <fullName evidence="15">DNA 3'-5' helicase</fullName>
        <ecNumber evidence="15">5.6.2.4</ecNumber>
    </recommendedName>
</protein>
<comment type="similarity">
    <text evidence="1 18">Belongs to the tRNA nucleotidyltransferase/poly(A) polymerase family.</text>
</comment>
<dbReference type="Gene3D" id="1.10.3090.10">
    <property type="entry name" value="cca-adding enzyme, domain 2"/>
    <property type="match status" value="1"/>
</dbReference>
<dbReference type="Pfam" id="PF13361">
    <property type="entry name" value="UvrD_C"/>
    <property type="match status" value="1"/>
</dbReference>
<feature type="transmembrane region" description="Helical" evidence="20">
    <location>
        <begin position="2670"/>
        <end position="2694"/>
    </location>
</feature>
<dbReference type="OrthoDB" id="445712at2759"/>
<evidence type="ECO:0000256" key="6">
    <source>
        <dbReference type="ARBA" id="ARBA00022763"/>
    </source>
</evidence>
<dbReference type="Gene3D" id="1.10.486.10">
    <property type="entry name" value="PCRA, domain 4"/>
    <property type="match status" value="1"/>
</dbReference>
<evidence type="ECO:0000256" key="4">
    <source>
        <dbReference type="ARBA" id="ARBA00022722"/>
    </source>
</evidence>
<comment type="catalytic activity">
    <reaction evidence="16">
        <text>ATP + H2O = ADP + phosphate + H(+)</text>
        <dbReference type="Rhea" id="RHEA:13065"/>
        <dbReference type="ChEBI" id="CHEBI:15377"/>
        <dbReference type="ChEBI" id="CHEBI:15378"/>
        <dbReference type="ChEBI" id="CHEBI:30616"/>
        <dbReference type="ChEBI" id="CHEBI:43474"/>
        <dbReference type="ChEBI" id="CHEBI:456216"/>
        <dbReference type="EC" id="5.6.2.4"/>
    </reaction>
</comment>
<keyword evidence="25" id="KW-1185">Reference proteome</keyword>
<reference evidence="24" key="2">
    <citation type="submission" date="2024-04" db="EMBL/GenBank/DDBJ databases">
        <authorList>
            <person name="Chen Y."/>
            <person name="Shah S."/>
            <person name="Dougan E. K."/>
            <person name="Thang M."/>
            <person name="Chan C."/>
        </authorList>
    </citation>
    <scope>NUCLEOTIDE SEQUENCE [LARGE SCALE GENOMIC DNA]</scope>
</reference>
<evidence type="ECO:0000259" key="22">
    <source>
        <dbReference type="PROSITE" id="PS51217"/>
    </source>
</evidence>
<evidence type="ECO:0000256" key="15">
    <source>
        <dbReference type="ARBA" id="ARBA00034808"/>
    </source>
</evidence>
<feature type="domain" description="UvrD-like helicase C-terminal" evidence="22">
    <location>
        <begin position="266"/>
        <end position="571"/>
    </location>
</feature>
<dbReference type="InterPro" id="IPR043519">
    <property type="entry name" value="NT_sf"/>
</dbReference>
<reference evidence="23" key="1">
    <citation type="submission" date="2022-10" db="EMBL/GenBank/DDBJ databases">
        <authorList>
            <person name="Chen Y."/>
            <person name="Dougan E. K."/>
            <person name="Chan C."/>
            <person name="Rhodes N."/>
            <person name="Thang M."/>
        </authorList>
    </citation>
    <scope>NUCLEOTIDE SEQUENCE</scope>
</reference>
<dbReference type="GO" id="GO:0033202">
    <property type="term" value="C:DNA helicase complex"/>
    <property type="evidence" value="ECO:0007669"/>
    <property type="project" value="TreeGrafter"/>
</dbReference>
<organism evidence="23">
    <name type="scientific">Cladocopium goreaui</name>
    <dbReference type="NCBI Taxonomy" id="2562237"/>
    <lineage>
        <taxon>Eukaryota</taxon>
        <taxon>Sar</taxon>
        <taxon>Alveolata</taxon>
        <taxon>Dinophyceae</taxon>
        <taxon>Suessiales</taxon>
        <taxon>Symbiodiniaceae</taxon>
        <taxon>Cladocopium</taxon>
    </lineage>
</organism>
<feature type="transmembrane region" description="Helical" evidence="20">
    <location>
        <begin position="2706"/>
        <end position="2727"/>
    </location>
</feature>
<keyword evidence="8 17" id="KW-0347">Helicase</keyword>
<dbReference type="GO" id="GO:0003723">
    <property type="term" value="F:RNA binding"/>
    <property type="evidence" value="ECO:0007669"/>
    <property type="project" value="UniProtKB-KW"/>
</dbReference>
<dbReference type="GO" id="GO:0001680">
    <property type="term" value="P:tRNA 3'-terminal CCA addition"/>
    <property type="evidence" value="ECO:0007669"/>
    <property type="project" value="UniProtKB-ARBA"/>
</dbReference>
<feature type="transmembrane region" description="Helical" evidence="20">
    <location>
        <begin position="2596"/>
        <end position="2616"/>
    </location>
</feature>
<evidence type="ECO:0000256" key="11">
    <source>
        <dbReference type="ARBA" id="ARBA00023125"/>
    </source>
</evidence>
<dbReference type="EMBL" id="CAMXCT010002380">
    <property type="protein sequence ID" value="CAI3997754.1"/>
    <property type="molecule type" value="Genomic_DNA"/>
</dbReference>
<keyword evidence="11" id="KW-0238">DNA-binding</keyword>
<name>A0A9P1CSY9_9DINO</name>
<dbReference type="GO" id="GO:0005829">
    <property type="term" value="C:cytosol"/>
    <property type="evidence" value="ECO:0007669"/>
    <property type="project" value="TreeGrafter"/>
</dbReference>
<proteinExistence type="inferred from homology"/>
<comment type="caution">
    <text evidence="23">The sequence shown here is derived from an EMBL/GenBank/DDBJ whole genome shotgun (WGS) entry which is preliminary data.</text>
</comment>
<evidence type="ECO:0000256" key="14">
    <source>
        <dbReference type="ARBA" id="ARBA00034617"/>
    </source>
</evidence>
<dbReference type="InterPro" id="IPR014016">
    <property type="entry name" value="UvrD-like_ATP-bd"/>
</dbReference>
<evidence type="ECO:0000256" key="19">
    <source>
        <dbReference type="SAM" id="MobiDB-lite"/>
    </source>
</evidence>
<evidence type="ECO:0000256" key="9">
    <source>
        <dbReference type="ARBA" id="ARBA00022839"/>
    </source>
</evidence>
<evidence type="ECO:0000256" key="20">
    <source>
        <dbReference type="SAM" id="Phobius"/>
    </source>
</evidence>
<evidence type="ECO:0000256" key="17">
    <source>
        <dbReference type="PROSITE-ProRule" id="PRU00560"/>
    </source>
</evidence>
<evidence type="ECO:0000313" key="23">
    <source>
        <dbReference type="EMBL" id="CAI3997754.1"/>
    </source>
</evidence>
<dbReference type="SUPFAM" id="SSF52540">
    <property type="entry name" value="P-loop containing nucleoside triphosphate hydrolases"/>
    <property type="match status" value="2"/>
</dbReference>
<dbReference type="Proteomes" id="UP001152797">
    <property type="component" value="Unassembled WGS sequence"/>
</dbReference>
<dbReference type="SUPFAM" id="SSF52980">
    <property type="entry name" value="Restriction endonuclease-like"/>
    <property type="match status" value="1"/>
</dbReference>
<evidence type="ECO:0000256" key="2">
    <source>
        <dbReference type="ARBA" id="ARBA00009922"/>
    </source>
</evidence>
<dbReference type="GO" id="GO:0016779">
    <property type="term" value="F:nucleotidyltransferase activity"/>
    <property type="evidence" value="ECO:0007669"/>
    <property type="project" value="InterPro"/>
</dbReference>
<dbReference type="Gene3D" id="3.40.50.300">
    <property type="entry name" value="P-loop containing nucleotide triphosphate hydrolases"/>
    <property type="match status" value="4"/>
</dbReference>
<feature type="domain" description="UvrD-like helicase C-terminal" evidence="22">
    <location>
        <begin position="1483"/>
        <end position="1767"/>
    </location>
</feature>
<dbReference type="PROSITE" id="PS51198">
    <property type="entry name" value="UVRD_HELICASE_ATP_BIND"/>
    <property type="match status" value="1"/>
</dbReference>
<feature type="compositionally biased region" description="Basic and acidic residues" evidence="19">
    <location>
        <begin position="649"/>
        <end position="659"/>
    </location>
</feature>
<dbReference type="Pfam" id="PF12705">
    <property type="entry name" value="PDDEXK_1"/>
    <property type="match status" value="2"/>
</dbReference>
<feature type="region of interest" description="Disordered" evidence="19">
    <location>
        <begin position="871"/>
        <end position="893"/>
    </location>
</feature>
<evidence type="ECO:0000256" key="13">
    <source>
        <dbReference type="ARBA" id="ARBA00023235"/>
    </source>
</evidence>
<feature type="domain" description="UvrD-like helicase ATP-binding" evidence="21">
    <location>
        <begin position="1026"/>
        <end position="1489"/>
    </location>
</feature>
<dbReference type="Gene3D" id="1.10.10.160">
    <property type="match status" value="1"/>
</dbReference>
<dbReference type="Pfam" id="PF01743">
    <property type="entry name" value="PolyA_pol"/>
    <property type="match status" value="1"/>
</dbReference>
<dbReference type="EMBL" id="CAMXCT030002380">
    <property type="protein sequence ID" value="CAL4785066.1"/>
    <property type="molecule type" value="Genomic_DNA"/>
</dbReference>
<dbReference type="InterPro" id="IPR032828">
    <property type="entry name" value="PolyA_RNA-bd"/>
</dbReference>
<evidence type="ECO:0000256" key="8">
    <source>
        <dbReference type="ARBA" id="ARBA00022806"/>
    </source>
</evidence>
<dbReference type="Gene3D" id="3.30.460.10">
    <property type="entry name" value="Beta Polymerase, domain 2"/>
    <property type="match status" value="1"/>
</dbReference>
<dbReference type="InterPro" id="IPR002646">
    <property type="entry name" value="PolA_pol_head_dom"/>
</dbReference>
<dbReference type="InterPro" id="IPR014017">
    <property type="entry name" value="DNA_helicase_UvrD-like_C"/>
</dbReference>
<keyword evidence="9" id="KW-0269">Exonuclease</keyword>
<evidence type="ECO:0000256" key="16">
    <source>
        <dbReference type="ARBA" id="ARBA00048988"/>
    </source>
</evidence>
<evidence type="ECO:0000256" key="1">
    <source>
        <dbReference type="ARBA" id="ARBA00007265"/>
    </source>
</evidence>